<proteinExistence type="predicted"/>
<keyword evidence="3" id="KW-1185">Reference proteome</keyword>
<dbReference type="EMBL" id="MN034260">
    <property type="protein sequence ID" value="QDH88669.1"/>
    <property type="molecule type" value="Genomic_RNA"/>
</dbReference>
<feature type="region of interest" description="Disordered" evidence="1">
    <location>
        <begin position="149"/>
        <end position="192"/>
    </location>
</feature>
<reference evidence="2 3" key="1">
    <citation type="submission" date="2019-05" db="EMBL/GenBank/DDBJ databases">
        <title>Metatranscriptomic reconstruction reveals RNA viruses with the potential to shape carbon cycling in soil.</title>
        <authorList>
            <person name="Starr E.P."/>
            <person name="Nuccio E."/>
            <person name="Pett-Ridge J."/>
            <person name="Banfield J.F."/>
            <person name="Firestone M.K."/>
        </authorList>
    </citation>
    <scope>NUCLEOTIDE SEQUENCE [LARGE SCALE GENOMIC DNA]</scope>
    <source>
        <strain evidence="2">H2_Bulk_Litter_12_scaffold_23</strain>
    </source>
</reference>
<feature type="compositionally biased region" description="Polar residues" evidence="1">
    <location>
        <begin position="160"/>
        <end position="171"/>
    </location>
</feature>
<gene>
    <name evidence="2" type="ORF">H2BulkLitter1223_000003</name>
</gene>
<dbReference type="Proteomes" id="UP000679046">
    <property type="component" value="Segment"/>
</dbReference>
<protein>
    <submittedName>
        <fullName evidence="2">Uncharacterized protein</fullName>
    </submittedName>
</protein>
<sequence length="192" mass="20954">MSARQWRNRLEDSQRQLTEAVTAANEWKKVADNRLEMIHHVDAAIRVQLASLKEVGEIFNVAPILDDANWVDTTDMDGAGTAMYTMGKIESVSVYLKELVEAAASIELALSDTLGLATEALSVSKPSSDTTVPHDLRYVDLPSSPLKDFSKNANDIPGPQSEQPPTGSSNGWDYKAPRLSTDNGSALALFHR</sequence>
<evidence type="ECO:0000256" key="1">
    <source>
        <dbReference type="SAM" id="MobiDB-lite"/>
    </source>
</evidence>
<name>A0A514D4Y7_9MONO</name>
<evidence type="ECO:0000313" key="3">
    <source>
        <dbReference type="Proteomes" id="UP000679046"/>
    </source>
</evidence>
<accession>A0A514D4Y7</accession>
<organism evidence="2 3">
    <name type="scientific">H2BulkLitter1223 virus</name>
    <dbReference type="NCBI Taxonomy" id="2847101"/>
    <lineage>
        <taxon>Viruses</taxon>
        <taxon>Riboviria</taxon>
        <taxon>Orthornavirae</taxon>
        <taxon>Negarnaviricota</taxon>
        <taxon>Haploviricotina</taxon>
        <taxon>Monjiviricetes</taxon>
        <taxon>Mononegavirales</taxon>
        <taxon>Mymonaviridae</taxon>
        <taxon>Hubramonavirus</taxon>
        <taxon>Hubramonavirus terrae</taxon>
    </lineage>
</organism>
<evidence type="ECO:0000313" key="2">
    <source>
        <dbReference type="EMBL" id="QDH88669.1"/>
    </source>
</evidence>